<dbReference type="EMBL" id="JAKROA010000012">
    <property type="protein sequence ID" value="KAL5104412.1"/>
    <property type="molecule type" value="Genomic_DNA"/>
</dbReference>
<feature type="compositionally biased region" description="Basic and acidic residues" evidence="1">
    <location>
        <begin position="51"/>
        <end position="68"/>
    </location>
</feature>
<feature type="region of interest" description="Disordered" evidence="1">
    <location>
        <begin position="42"/>
        <end position="74"/>
    </location>
</feature>
<name>A0ABR4Q455_9CEST</name>
<evidence type="ECO:0000256" key="1">
    <source>
        <dbReference type="SAM" id="MobiDB-lite"/>
    </source>
</evidence>
<accession>A0ABR4Q455</accession>
<comment type="caution">
    <text evidence="2">The sequence shown here is derived from an EMBL/GenBank/DDBJ whole genome shotgun (WGS) entry which is preliminary data.</text>
</comment>
<reference evidence="2 3" key="1">
    <citation type="journal article" date="2022" name="Front. Cell. Infect. Microbiol.">
        <title>The Genomes of Two Strains of Taenia crassiceps the Animal Model for the Study of Human Cysticercosis.</title>
        <authorList>
            <person name="Bobes R.J."/>
            <person name="Estrada K."/>
            <person name="Rios-Valencia D.G."/>
            <person name="Calderon-Gallegos A."/>
            <person name="de la Torre P."/>
            <person name="Carrero J.C."/>
            <person name="Sanchez-Flores A."/>
            <person name="Laclette J.P."/>
        </authorList>
    </citation>
    <scope>NUCLEOTIDE SEQUENCE [LARGE SCALE GENOMIC DNA]</scope>
    <source>
        <strain evidence="2">WFUcys</strain>
    </source>
</reference>
<sequence>MPNECDCVGAVAVNVTSTTTLLPHCLASPKFTHFTEKQLCEFPSSTEDNEDTTKGDIRGGKRGRDSHCLHARTL</sequence>
<keyword evidence="3" id="KW-1185">Reference proteome</keyword>
<proteinExistence type="predicted"/>
<gene>
    <name evidence="2" type="ORF">TcWFU_002067</name>
</gene>
<organism evidence="2 3">
    <name type="scientific">Taenia crassiceps</name>
    <dbReference type="NCBI Taxonomy" id="6207"/>
    <lineage>
        <taxon>Eukaryota</taxon>
        <taxon>Metazoa</taxon>
        <taxon>Spiralia</taxon>
        <taxon>Lophotrochozoa</taxon>
        <taxon>Platyhelminthes</taxon>
        <taxon>Cestoda</taxon>
        <taxon>Eucestoda</taxon>
        <taxon>Cyclophyllidea</taxon>
        <taxon>Taeniidae</taxon>
        <taxon>Taenia</taxon>
    </lineage>
</organism>
<protein>
    <submittedName>
        <fullName evidence="2">Uncharacterized protein</fullName>
    </submittedName>
</protein>
<evidence type="ECO:0000313" key="2">
    <source>
        <dbReference type="EMBL" id="KAL5104412.1"/>
    </source>
</evidence>
<dbReference type="Proteomes" id="UP001651158">
    <property type="component" value="Unassembled WGS sequence"/>
</dbReference>
<evidence type="ECO:0000313" key="3">
    <source>
        <dbReference type="Proteomes" id="UP001651158"/>
    </source>
</evidence>